<dbReference type="RefSeq" id="WP_126693622.1">
    <property type="nucleotide sequence ID" value="NZ_RXOF01000006.1"/>
</dbReference>
<evidence type="ECO:0000256" key="1">
    <source>
        <dbReference type="SAM" id="SignalP"/>
    </source>
</evidence>
<gene>
    <name evidence="2" type="ORF">EJV47_13215</name>
</gene>
<organism evidence="2 3">
    <name type="scientific">Hymenobacter gummosus</name>
    <dbReference type="NCBI Taxonomy" id="1776032"/>
    <lineage>
        <taxon>Bacteria</taxon>
        <taxon>Pseudomonadati</taxon>
        <taxon>Bacteroidota</taxon>
        <taxon>Cytophagia</taxon>
        <taxon>Cytophagales</taxon>
        <taxon>Hymenobacteraceae</taxon>
        <taxon>Hymenobacter</taxon>
    </lineage>
</organism>
<dbReference type="OrthoDB" id="5431540at2"/>
<name>A0A3S0JE83_9BACT</name>
<dbReference type="AlphaFoldDB" id="A0A3S0JE83"/>
<dbReference type="Proteomes" id="UP000282184">
    <property type="component" value="Unassembled WGS sequence"/>
</dbReference>
<keyword evidence="1" id="KW-0732">Signal</keyword>
<sequence>MLRFFPGWLLRGALGAALLLTSPLPAQTPRPAASTPAPTLSLQPVPAAIVPTQFYVAAVRDERADRRPVAFLLTRPAPGGLTSNTVQAVDLQGGVPAALQQFVQQSVPANRRLRPLTIRLRECRIQETNGAPGWANGQLALALSFDWQRDGRRIQLTTYTGAARYQRPLNSRFDAAEPVLRQALVEGLKFLNHWMSREAAANVKLATALRVQHADFPYVPEPDTLFYSPAHPLTLADFHAAPRPASGFAGSVFPSFAYTAEAQLRAGVLHLAVQTKVFVVRSSSWVLPAARDAYTLNHEQRHFDVVKLVAERFKRKVTPDSLTLDNYDARMQFQFLQSWREMTALQEQYDAETNHGRDQAAQQRWDQRIEAELRRYGVR</sequence>
<accession>A0A3S0JE83</accession>
<proteinExistence type="predicted"/>
<comment type="caution">
    <text evidence="2">The sequence shown here is derived from an EMBL/GenBank/DDBJ whole genome shotgun (WGS) entry which is preliminary data.</text>
</comment>
<feature type="chain" id="PRO_5018602111" description="DUF922 domain-containing protein" evidence="1">
    <location>
        <begin position="27"/>
        <end position="379"/>
    </location>
</feature>
<dbReference type="EMBL" id="RXOF01000006">
    <property type="protein sequence ID" value="RTQ49763.1"/>
    <property type="molecule type" value="Genomic_DNA"/>
</dbReference>
<protein>
    <recommendedName>
        <fullName evidence="4">DUF922 domain-containing protein</fullName>
    </recommendedName>
</protein>
<evidence type="ECO:0000313" key="2">
    <source>
        <dbReference type="EMBL" id="RTQ49763.1"/>
    </source>
</evidence>
<feature type="signal peptide" evidence="1">
    <location>
        <begin position="1"/>
        <end position="26"/>
    </location>
</feature>
<evidence type="ECO:0000313" key="3">
    <source>
        <dbReference type="Proteomes" id="UP000282184"/>
    </source>
</evidence>
<keyword evidence="3" id="KW-1185">Reference proteome</keyword>
<evidence type="ECO:0008006" key="4">
    <source>
        <dbReference type="Google" id="ProtNLM"/>
    </source>
</evidence>
<reference evidence="2 3" key="1">
    <citation type="submission" date="2018-12" db="EMBL/GenBank/DDBJ databases">
        <title>Hymenobacter gummosus sp. nov., isolated from a spring.</title>
        <authorList>
            <person name="Nie L."/>
        </authorList>
    </citation>
    <scope>NUCLEOTIDE SEQUENCE [LARGE SCALE GENOMIC DNA]</scope>
    <source>
        <strain evidence="2 3">KCTC 52166</strain>
    </source>
</reference>